<evidence type="ECO:0000256" key="1">
    <source>
        <dbReference type="SAM" id="MobiDB-lite"/>
    </source>
</evidence>
<feature type="region of interest" description="Disordered" evidence="1">
    <location>
        <begin position="1"/>
        <end position="30"/>
    </location>
</feature>
<reference evidence="2 3" key="1">
    <citation type="journal article" date="2019" name="Commun. Biol.">
        <title>The bagworm genome reveals a unique fibroin gene that provides high tensile strength.</title>
        <authorList>
            <person name="Kono N."/>
            <person name="Nakamura H."/>
            <person name="Ohtoshi R."/>
            <person name="Tomita M."/>
            <person name="Numata K."/>
            <person name="Arakawa K."/>
        </authorList>
    </citation>
    <scope>NUCLEOTIDE SEQUENCE [LARGE SCALE GENOMIC DNA]</scope>
</reference>
<proteinExistence type="predicted"/>
<dbReference type="EMBL" id="BGZK01000880">
    <property type="protein sequence ID" value="GBP63786.1"/>
    <property type="molecule type" value="Genomic_DNA"/>
</dbReference>
<dbReference type="Proteomes" id="UP000299102">
    <property type="component" value="Unassembled WGS sequence"/>
</dbReference>
<evidence type="ECO:0000313" key="3">
    <source>
        <dbReference type="Proteomes" id="UP000299102"/>
    </source>
</evidence>
<dbReference type="AlphaFoldDB" id="A0A4C1XIR5"/>
<sequence length="96" mass="10446">MHSATTPHPMGYRLFSPNRPRPRPAPPDALSPTFENVIKLRISDDAVQLRESVTPEAAKHGSVAQAGLMSRVRPQIMWYALGALARAAQSGSGRRS</sequence>
<organism evidence="2 3">
    <name type="scientific">Eumeta variegata</name>
    <name type="common">Bagworm moth</name>
    <name type="synonym">Eumeta japonica</name>
    <dbReference type="NCBI Taxonomy" id="151549"/>
    <lineage>
        <taxon>Eukaryota</taxon>
        <taxon>Metazoa</taxon>
        <taxon>Ecdysozoa</taxon>
        <taxon>Arthropoda</taxon>
        <taxon>Hexapoda</taxon>
        <taxon>Insecta</taxon>
        <taxon>Pterygota</taxon>
        <taxon>Neoptera</taxon>
        <taxon>Endopterygota</taxon>
        <taxon>Lepidoptera</taxon>
        <taxon>Glossata</taxon>
        <taxon>Ditrysia</taxon>
        <taxon>Tineoidea</taxon>
        <taxon>Psychidae</taxon>
        <taxon>Oiketicinae</taxon>
        <taxon>Eumeta</taxon>
    </lineage>
</organism>
<accession>A0A4C1XIR5</accession>
<evidence type="ECO:0000313" key="2">
    <source>
        <dbReference type="EMBL" id="GBP63786.1"/>
    </source>
</evidence>
<comment type="caution">
    <text evidence="2">The sequence shown here is derived from an EMBL/GenBank/DDBJ whole genome shotgun (WGS) entry which is preliminary data.</text>
</comment>
<gene>
    <name evidence="2" type="ORF">EVAR_44887_1</name>
</gene>
<name>A0A4C1XIR5_EUMVA</name>
<protein>
    <submittedName>
        <fullName evidence="2">Uncharacterized protein</fullName>
    </submittedName>
</protein>
<keyword evidence="3" id="KW-1185">Reference proteome</keyword>